<dbReference type="Proteomes" id="UP000006034">
    <property type="component" value="Unassembled WGS sequence"/>
</dbReference>
<keyword evidence="2" id="KW-1185">Reference proteome</keyword>
<name>S2LL43_BILW3</name>
<sequence>MRLRRNFQMRHAVADFGAFGVVEPIHRPDEVARDAPDALESHSNANQLFGRGTDTCLIFVCNHSFGSVMVKSNCIVSHIIAISPSRALRAF</sequence>
<evidence type="ECO:0000313" key="2">
    <source>
        <dbReference type="Proteomes" id="UP000006034"/>
    </source>
</evidence>
<dbReference type="HOGENOM" id="CLU_2421081_0_0_7"/>
<gene>
    <name evidence="1" type="ORF">HMPREF0179_05241</name>
</gene>
<dbReference type="AlphaFoldDB" id="S2LL43"/>
<organism evidence="1 2">
    <name type="scientific">Bilophila wadsworthia (strain 3_1_6)</name>
    <dbReference type="NCBI Taxonomy" id="563192"/>
    <lineage>
        <taxon>Bacteria</taxon>
        <taxon>Pseudomonadati</taxon>
        <taxon>Thermodesulfobacteriota</taxon>
        <taxon>Desulfovibrionia</taxon>
        <taxon>Desulfovibrionales</taxon>
        <taxon>Desulfovibrionaceae</taxon>
        <taxon>Bilophila</taxon>
    </lineage>
</organism>
<protein>
    <submittedName>
        <fullName evidence="1">Uncharacterized protein</fullName>
    </submittedName>
</protein>
<dbReference type="EMBL" id="ADCP02000001">
    <property type="protein sequence ID" value="EPC05959.1"/>
    <property type="molecule type" value="Genomic_DNA"/>
</dbReference>
<evidence type="ECO:0000313" key="1">
    <source>
        <dbReference type="EMBL" id="EPC05959.1"/>
    </source>
</evidence>
<accession>S2LL43</accession>
<reference evidence="1 2" key="2">
    <citation type="submission" date="2013-04" db="EMBL/GenBank/DDBJ databases">
        <title>The Genome Sequence of Bilophila wadsworthia 3_1_6.</title>
        <authorList>
            <consortium name="The Broad Institute Genomics Platform"/>
            <person name="Earl A."/>
            <person name="Ward D."/>
            <person name="Feldgarden M."/>
            <person name="Gevers D."/>
            <person name="Sibley C."/>
            <person name="Strauss J."/>
            <person name="Allen-Vercoe E."/>
            <person name="Walker B."/>
            <person name="Young S."/>
            <person name="Zeng Q."/>
            <person name="Gargeya S."/>
            <person name="Fitzgerald M."/>
            <person name="Haas B."/>
            <person name="Abouelleil A."/>
            <person name="Allen A.W."/>
            <person name="Alvarado L."/>
            <person name="Arachchi H.M."/>
            <person name="Berlin A.M."/>
            <person name="Chapman S.B."/>
            <person name="Gainer-Dewar J."/>
            <person name="Goldberg J."/>
            <person name="Griggs A."/>
            <person name="Gujja S."/>
            <person name="Hansen M."/>
            <person name="Howarth C."/>
            <person name="Imamovic A."/>
            <person name="Ireland A."/>
            <person name="Larimer J."/>
            <person name="McCowan C."/>
            <person name="Murphy C."/>
            <person name="Pearson M."/>
            <person name="Poon T.W."/>
            <person name="Priest M."/>
            <person name="Roberts A."/>
            <person name="Saif S."/>
            <person name="Shea T."/>
            <person name="Sisk P."/>
            <person name="Sykes S."/>
            <person name="Wortman J."/>
            <person name="Nusbaum C."/>
            <person name="Birren B."/>
        </authorList>
    </citation>
    <scope>NUCLEOTIDE SEQUENCE [LARGE SCALE GENOMIC DNA]</scope>
    <source>
        <strain evidence="1 2">3_1_6</strain>
    </source>
</reference>
<comment type="caution">
    <text evidence="1">The sequence shown here is derived from an EMBL/GenBank/DDBJ whole genome shotgun (WGS) entry which is preliminary data.</text>
</comment>
<proteinExistence type="predicted"/>
<dbReference type="STRING" id="563192.HMPREF0179_05241"/>
<reference evidence="1 2" key="1">
    <citation type="submission" date="2010-10" db="EMBL/GenBank/DDBJ databases">
        <authorList>
            <consortium name="The Broad Institute Genome Sequencing Platform"/>
            <person name="Ward D."/>
            <person name="Earl A."/>
            <person name="Feldgarden M."/>
            <person name="Young S.K."/>
            <person name="Gargeya S."/>
            <person name="Zeng Q."/>
            <person name="Alvarado L."/>
            <person name="Berlin A."/>
            <person name="Bochicchio J."/>
            <person name="Chapman S.B."/>
            <person name="Chen Z."/>
            <person name="Freedman E."/>
            <person name="Gellesch M."/>
            <person name="Goldberg J."/>
            <person name="Griggs A."/>
            <person name="Gujja S."/>
            <person name="Heilman E."/>
            <person name="Heiman D."/>
            <person name="Howarth C."/>
            <person name="Mehta T."/>
            <person name="Neiman D."/>
            <person name="Pearson M."/>
            <person name="Roberts A."/>
            <person name="Saif S."/>
            <person name="Shea T."/>
            <person name="Shenoy N."/>
            <person name="Sisk P."/>
            <person name="Stolte C."/>
            <person name="Sykes S."/>
            <person name="White J."/>
            <person name="Yandava C."/>
            <person name="Allen-Vercoe E."/>
            <person name="Sibley C."/>
            <person name="Ambrose C.E."/>
            <person name="Strauss J."/>
            <person name="Daigneault M."/>
            <person name="Haas B."/>
            <person name="Nusbaum C."/>
            <person name="Birren B."/>
        </authorList>
    </citation>
    <scope>NUCLEOTIDE SEQUENCE [LARGE SCALE GENOMIC DNA]</scope>
    <source>
        <strain evidence="1 2">3_1_6</strain>
    </source>
</reference>